<keyword evidence="2" id="KW-0648">Protein biosynthesis</keyword>
<dbReference type="Gene3D" id="3.40.50.10470">
    <property type="entry name" value="Translation initiation factor eif-2b, domain 2"/>
    <property type="match status" value="1"/>
</dbReference>
<dbReference type="OrthoDB" id="45195at2157"/>
<dbReference type="RefSeq" id="WP_073309998.1">
    <property type="nucleotide sequence ID" value="NZ_FQWV01000006.1"/>
</dbReference>
<keyword evidence="3" id="KW-1185">Reference proteome</keyword>
<proteinExistence type="inferred from homology"/>
<dbReference type="PANTHER" id="PTHR43475">
    <property type="entry name" value="METHYLTHIORIBOSE-1-PHOSPHATE ISOMERASE"/>
    <property type="match status" value="1"/>
</dbReference>
<dbReference type="STRING" id="43928.SAMN05443636_2479"/>
<accession>A0A1M5SIQ9</accession>
<comment type="similarity">
    <text evidence="1">Belongs to the eIF-2B alpha/beta/delta subunits family.</text>
</comment>
<dbReference type="InterPro" id="IPR027363">
    <property type="entry name" value="M1Pi_N"/>
</dbReference>
<sequence>MIDETVAEIREMQTHSSSVVAVKAARSLRDLLDREYATLDEFERDLDHNAGALRRANPSHASLHRAMRAVTDAVLDNAETVDGAKDLLETAIEQETERVETGKREAAENAARTFADGETFLTHDYSSTVLEAVESATGRGARMTAYVTEARPRYLGRKMARTLAELDRVEPHLAVDAAAGYLLREVDPDRVVVGMDCIVGDTLYNRIGTFPIAAAAAKVGVPVVVVGSGTKIIDDEFRFENELRPPSEVMLEPVDGITLENPAYDATPISLVDEVITDEGVREF</sequence>
<dbReference type="InterPro" id="IPR037171">
    <property type="entry name" value="NagB/RpiA_transferase-like"/>
</dbReference>
<dbReference type="Pfam" id="PF01008">
    <property type="entry name" value="IF-2B"/>
    <property type="match status" value="1"/>
</dbReference>
<dbReference type="PANTHER" id="PTHR43475:SF2">
    <property type="entry name" value="RIBOSE 1,5-BISPHOSPHATE ISOMERASE"/>
    <property type="match status" value="1"/>
</dbReference>
<dbReference type="SUPFAM" id="SSF100950">
    <property type="entry name" value="NagB/RpiA/CoA transferase-like"/>
    <property type="match status" value="1"/>
</dbReference>
<name>A0A1M5SIQ9_9EURY</name>
<gene>
    <name evidence="2" type="ORF">SAMN05443636_2479</name>
</gene>
<dbReference type="GO" id="GO:0046523">
    <property type="term" value="F:S-methyl-5-thioribose-1-phosphate isomerase activity"/>
    <property type="evidence" value="ECO:0007669"/>
    <property type="project" value="TreeGrafter"/>
</dbReference>
<evidence type="ECO:0000313" key="2">
    <source>
        <dbReference type="EMBL" id="SHH38355.1"/>
    </source>
</evidence>
<evidence type="ECO:0000256" key="1">
    <source>
        <dbReference type="RuleBase" id="RU003814"/>
    </source>
</evidence>
<protein>
    <submittedName>
        <fullName evidence="2">Translation initiation factor eIF-2B subunit delta</fullName>
    </submittedName>
</protein>
<keyword evidence="2" id="KW-0396">Initiation factor</keyword>
<dbReference type="EMBL" id="FQWV01000006">
    <property type="protein sequence ID" value="SHH38355.1"/>
    <property type="molecule type" value="Genomic_DNA"/>
</dbReference>
<dbReference type="InterPro" id="IPR042529">
    <property type="entry name" value="IF_2B-like_C"/>
</dbReference>
<evidence type="ECO:0000313" key="3">
    <source>
        <dbReference type="Proteomes" id="UP000184357"/>
    </source>
</evidence>
<dbReference type="AlphaFoldDB" id="A0A1M5SIQ9"/>
<organism evidence="2 3">
    <name type="scientific">Halobaculum gomorrense</name>
    <dbReference type="NCBI Taxonomy" id="43928"/>
    <lineage>
        <taxon>Archaea</taxon>
        <taxon>Methanobacteriati</taxon>
        <taxon>Methanobacteriota</taxon>
        <taxon>Stenosarchaea group</taxon>
        <taxon>Halobacteria</taxon>
        <taxon>Halobacteriales</taxon>
        <taxon>Haloferacaceae</taxon>
        <taxon>Halobaculum</taxon>
    </lineage>
</organism>
<dbReference type="GO" id="GO:0019509">
    <property type="term" value="P:L-methionine salvage from methylthioadenosine"/>
    <property type="evidence" value="ECO:0007669"/>
    <property type="project" value="TreeGrafter"/>
</dbReference>
<reference evidence="2 3" key="1">
    <citation type="submission" date="2016-11" db="EMBL/GenBank/DDBJ databases">
        <authorList>
            <person name="Jaros S."/>
            <person name="Januszkiewicz K."/>
            <person name="Wedrychowicz H."/>
        </authorList>
    </citation>
    <scope>NUCLEOTIDE SEQUENCE [LARGE SCALE GENOMIC DNA]</scope>
    <source>
        <strain evidence="2 3">DSM 9297</strain>
    </source>
</reference>
<dbReference type="GO" id="GO:0003743">
    <property type="term" value="F:translation initiation factor activity"/>
    <property type="evidence" value="ECO:0007669"/>
    <property type="project" value="UniProtKB-KW"/>
</dbReference>
<dbReference type="Proteomes" id="UP000184357">
    <property type="component" value="Unassembled WGS sequence"/>
</dbReference>
<dbReference type="Gene3D" id="1.20.120.420">
    <property type="entry name" value="translation initiation factor eif-2b, domain 1"/>
    <property type="match status" value="1"/>
</dbReference>
<dbReference type="InterPro" id="IPR000649">
    <property type="entry name" value="IF-2B-related"/>
</dbReference>